<dbReference type="PROSITE" id="PS51186">
    <property type="entry name" value="GNAT"/>
    <property type="match status" value="1"/>
</dbReference>
<dbReference type="RefSeq" id="WP_239553762.1">
    <property type="nucleotide sequence ID" value="NZ_JAFBCM010000001.1"/>
</dbReference>
<keyword evidence="2" id="KW-0012">Acyltransferase</keyword>
<dbReference type="Proteomes" id="UP001595699">
    <property type="component" value="Unassembled WGS sequence"/>
</dbReference>
<keyword evidence="2" id="KW-0808">Transferase</keyword>
<comment type="caution">
    <text evidence="2">The sequence shown here is derived from an EMBL/GenBank/DDBJ whole genome shotgun (WGS) entry which is preliminary data.</text>
</comment>
<protein>
    <submittedName>
        <fullName evidence="2">GNAT family N-acetyltransferase</fullName>
        <ecNumber evidence="2">2.3.-.-</ecNumber>
    </submittedName>
</protein>
<dbReference type="SUPFAM" id="SSF55729">
    <property type="entry name" value="Acyl-CoA N-acyltransferases (Nat)"/>
    <property type="match status" value="1"/>
</dbReference>
<proteinExistence type="predicted"/>
<accession>A0ABV7YKG7</accession>
<gene>
    <name evidence="2" type="ORF">ACFOUW_32240</name>
</gene>
<evidence type="ECO:0000259" key="1">
    <source>
        <dbReference type="PROSITE" id="PS51186"/>
    </source>
</evidence>
<dbReference type="InterPro" id="IPR000182">
    <property type="entry name" value="GNAT_dom"/>
</dbReference>
<evidence type="ECO:0000313" key="3">
    <source>
        <dbReference type="Proteomes" id="UP001595699"/>
    </source>
</evidence>
<dbReference type="EC" id="2.3.-.-" evidence="2"/>
<dbReference type="Gene3D" id="3.40.630.30">
    <property type="match status" value="1"/>
</dbReference>
<keyword evidence="3" id="KW-1185">Reference proteome</keyword>
<name>A0ABV7YKG7_9ACTN</name>
<dbReference type="CDD" id="cd04301">
    <property type="entry name" value="NAT_SF"/>
    <property type="match status" value="1"/>
</dbReference>
<dbReference type="EMBL" id="JBHRZH010000041">
    <property type="protein sequence ID" value="MFC3765542.1"/>
    <property type="molecule type" value="Genomic_DNA"/>
</dbReference>
<evidence type="ECO:0000313" key="2">
    <source>
        <dbReference type="EMBL" id="MFC3765542.1"/>
    </source>
</evidence>
<dbReference type="GO" id="GO:0016746">
    <property type="term" value="F:acyltransferase activity"/>
    <property type="evidence" value="ECO:0007669"/>
    <property type="project" value="UniProtKB-KW"/>
</dbReference>
<feature type="domain" description="N-acetyltransferase" evidence="1">
    <location>
        <begin position="1"/>
        <end position="121"/>
    </location>
</feature>
<reference evidence="3" key="1">
    <citation type="journal article" date="2019" name="Int. J. Syst. Evol. Microbiol.">
        <title>The Global Catalogue of Microorganisms (GCM) 10K type strain sequencing project: providing services to taxonomists for standard genome sequencing and annotation.</title>
        <authorList>
            <consortium name="The Broad Institute Genomics Platform"/>
            <consortium name="The Broad Institute Genome Sequencing Center for Infectious Disease"/>
            <person name="Wu L."/>
            <person name="Ma J."/>
        </authorList>
    </citation>
    <scope>NUCLEOTIDE SEQUENCE [LARGE SCALE GENOMIC DNA]</scope>
    <source>
        <strain evidence="3">CGMCC 4.7241</strain>
    </source>
</reference>
<sequence length="121" mass="13678">MDEDELQRLFEASWPDGRKDGYRSVLEQSFTWVTAHAPAALVGFVNVAWDGGIHFFLLDTTVHPEWRHRGIGWRLVREPAADCRGYLHVDADEVLMTSFYSPCGFKPTPAGVLDTRAARSE</sequence>
<dbReference type="InterPro" id="IPR016181">
    <property type="entry name" value="Acyl_CoA_acyltransferase"/>
</dbReference>
<organism evidence="2 3">
    <name type="scientific">Tenggerimyces flavus</name>
    <dbReference type="NCBI Taxonomy" id="1708749"/>
    <lineage>
        <taxon>Bacteria</taxon>
        <taxon>Bacillati</taxon>
        <taxon>Actinomycetota</taxon>
        <taxon>Actinomycetes</taxon>
        <taxon>Propionibacteriales</taxon>
        <taxon>Nocardioidaceae</taxon>
        <taxon>Tenggerimyces</taxon>
    </lineage>
</organism>
<dbReference type="Pfam" id="PF13508">
    <property type="entry name" value="Acetyltransf_7"/>
    <property type="match status" value="1"/>
</dbReference>